<reference evidence="1 2" key="1">
    <citation type="submission" date="2017-03" db="EMBL/GenBank/DDBJ databases">
        <title>Genome Survey of Euroglyphus maynei.</title>
        <authorList>
            <person name="Arlian L.G."/>
            <person name="Morgan M.S."/>
            <person name="Rider S.D."/>
        </authorList>
    </citation>
    <scope>NUCLEOTIDE SEQUENCE [LARGE SCALE GENOMIC DNA]</scope>
    <source>
        <strain evidence="1">Arlian Lab</strain>
        <tissue evidence="1">Whole body</tissue>
    </source>
</reference>
<comment type="caution">
    <text evidence="1">The sequence shown here is derived from an EMBL/GenBank/DDBJ whole genome shotgun (WGS) entry which is preliminary data.</text>
</comment>
<gene>
    <name evidence="1" type="ORF">BLA29_009979</name>
</gene>
<name>A0A1Y3AUS1_EURMA</name>
<keyword evidence="2" id="KW-1185">Reference proteome</keyword>
<evidence type="ECO:0000313" key="2">
    <source>
        <dbReference type="Proteomes" id="UP000194236"/>
    </source>
</evidence>
<dbReference type="AlphaFoldDB" id="A0A1Y3AUS1"/>
<accession>A0A1Y3AUS1</accession>
<evidence type="ECO:0000313" key="1">
    <source>
        <dbReference type="EMBL" id="OTF72232.1"/>
    </source>
</evidence>
<sequence>MNGKLITTTIKPSQEDLTILTFVKWSSDGASSLSSSVDEESEDFTTIIPSSSEHHHRHSQQKGLIIRKKSIASIHRLDICQRCSCHKDHELDCRFRNDQQSQIDSIPAFNDSKDSLLIIDIIASNQPYLRRLDRRQLSPYNHR</sequence>
<protein>
    <submittedName>
        <fullName evidence="1">Uncharacterized protein</fullName>
    </submittedName>
</protein>
<dbReference type="EMBL" id="MUJZ01057214">
    <property type="protein sequence ID" value="OTF72232.1"/>
    <property type="molecule type" value="Genomic_DNA"/>
</dbReference>
<organism evidence="1 2">
    <name type="scientific">Euroglyphus maynei</name>
    <name type="common">Mayne's house dust mite</name>
    <dbReference type="NCBI Taxonomy" id="6958"/>
    <lineage>
        <taxon>Eukaryota</taxon>
        <taxon>Metazoa</taxon>
        <taxon>Ecdysozoa</taxon>
        <taxon>Arthropoda</taxon>
        <taxon>Chelicerata</taxon>
        <taxon>Arachnida</taxon>
        <taxon>Acari</taxon>
        <taxon>Acariformes</taxon>
        <taxon>Sarcoptiformes</taxon>
        <taxon>Astigmata</taxon>
        <taxon>Psoroptidia</taxon>
        <taxon>Analgoidea</taxon>
        <taxon>Pyroglyphidae</taxon>
        <taxon>Pyroglyphinae</taxon>
        <taxon>Euroglyphus</taxon>
    </lineage>
</organism>
<proteinExistence type="predicted"/>
<dbReference type="Proteomes" id="UP000194236">
    <property type="component" value="Unassembled WGS sequence"/>
</dbReference>